<protein>
    <submittedName>
        <fullName evidence="1">Uncharacterized protein</fullName>
    </submittedName>
</protein>
<evidence type="ECO:0000313" key="1">
    <source>
        <dbReference type="EMBL" id="RAK83046.1"/>
    </source>
</evidence>
<accession>A0ACD1HZ81</accession>
<organism evidence="1 2">
    <name type="scientific">Aspergillus costaricaensis CBS 115574</name>
    <dbReference type="NCBI Taxonomy" id="1448317"/>
    <lineage>
        <taxon>Eukaryota</taxon>
        <taxon>Fungi</taxon>
        <taxon>Dikarya</taxon>
        <taxon>Ascomycota</taxon>
        <taxon>Pezizomycotina</taxon>
        <taxon>Eurotiomycetes</taxon>
        <taxon>Eurotiomycetidae</taxon>
        <taxon>Eurotiales</taxon>
        <taxon>Aspergillaceae</taxon>
        <taxon>Aspergillus</taxon>
        <taxon>Aspergillus subgen. Circumdati</taxon>
    </lineage>
</organism>
<dbReference type="EMBL" id="KZ824600">
    <property type="protein sequence ID" value="RAK83046.1"/>
    <property type="molecule type" value="Genomic_DNA"/>
</dbReference>
<reference evidence="1" key="1">
    <citation type="submission" date="2018-02" db="EMBL/GenBank/DDBJ databases">
        <title>The genomes of Aspergillus section Nigri reveals drivers in fungal speciation.</title>
        <authorList>
            <consortium name="DOE Joint Genome Institute"/>
            <person name="Vesth T.C."/>
            <person name="Nybo J."/>
            <person name="Theobald S."/>
            <person name="Brandl J."/>
            <person name="Frisvad J.C."/>
            <person name="Nielsen K.F."/>
            <person name="Lyhne E.K."/>
            <person name="Kogle M.E."/>
            <person name="Kuo A."/>
            <person name="Riley R."/>
            <person name="Clum A."/>
            <person name="Nolan M."/>
            <person name="Lipzen A."/>
            <person name="Salamov A."/>
            <person name="Henrissat B."/>
            <person name="Wiebenga A."/>
            <person name="De vries R.P."/>
            <person name="Grigoriev I.V."/>
            <person name="Mortensen U.H."/>
            <person name="Andersen M.R."/>
            <person name="Baker S.E."/>
        </authorList>
    </citation>
    <scope>NUCLEOTIDE SEQUENCE</scope>
    <source>
        <strain evidence="1">CBS 115574</strain>
    </source>
</reference>
<name>A0ACD1HZ81_9EURO</name>
<proteinExistence type="predicted"/>
<sequence length="211" mass="23730">MYTPVTPASIYIDLEGMNLGREGRISIIRIFLYPHNHVYLLDIRTLGATAFNHATNTGTTLRSILESFMISKVFFDVQNDSATMFHQYHVELAGVHDLQVMEVGTRAHPGKYLAGSGKASWSATKEIGKTLFSPQHGGSFEVFELRPLPEAIVQYCVQNVLLLPELWHIYNQALTLASREKVEAEVKNRIRHSQSPRFIGKGIHMVLAPQL</sequence>
<gene>
    <name evidence="1" type="ORF">BO79DRAFT_233655</name>
</gene>
<dbReference type="Proteomes" id="UP000249748">
    <property type="component" value="Unassembled WGS sequence"/>
</dbReference>
<evidence type="ECO:0000313" key="2">
    <source>
        <dbReference type="Proteomes" id="UP000249748"/>
    </source>
</evidence>
<keyword evidence="2" id="KW-1185">Reference proteome</keyword>